<protein>
    <submittedName>
        <fullName evidence="1">Arogenate dehydratase</fullName>
    </submittedName>
</protein>
<comment type="caution">
    <text evidence="1">The sequence shown here is derived from an EMBL/GenBank/DDBJ whole genome shotgun (WGS) entry which is preliminary data.</text>
</comment>
<gene>
    <name evidence="1" type="ORF">OWV82_023733</name>
</gene>
<proteinExistence type="predicted"/>
<dbReference type="Proteomes" id="UP001164539">
    <property type="component" value="Chromosome 13"/>
</dbReference>
<evidence type="ECO:0000313" key="1">
    <source>
        <dbReference type="EMBL" id="KAJ4703900.1"/>
    </source>
</evidence>
<dbReference type="EMBL" id="CM051406">
    <property type="protein sequence ID" value="KAJ4703900.1"/>
    <property type="molecule type" value="Genomic_DNA"/>
</dbReference>
<organism evidence="1 2">
    <name type="scientific">Melia azedarach</name>
    <name type="common">Chinaberry tree</name>
    <dbReference type="NCBI Taxonomy" id="155640"/>
    <lineage>
        <taxon>Eukaryota</taxon>
        <taxon>Viridiplantae</taxon>
        <taxon>Streptophyta</taxon>
        <taxon>Embryophyta</taxon>
        <taxon>Tracheophyta</taxon>
        <taxon>Spermatophyta</taxon>
        <taxon>Magnoliopsida</taxon>
        <taxon>eudicotyledons</taxon>
        <taxon>Gunneridae</taxon>
        <taxon>Pentapetalae</taxon>
        <taxon>rosids</taxon>
        <taxon>malvids</taxon>
        <taxon>Sapindales</taxon>
        <taxon>Meliaceae</taxon>
        <taxon>Melia</taxon>
    </lineage>
</organism>
<keyword evidence="2" id="KW-1185">Reference proteome</keyword>
<reference evidence="1 2" key="1">
    <citation type="journal article" date="2023" name="Science">
        <title>Complex scaffold remodeling in plant triterpene biosynthesis.</title>
        <authorList>
            <person name="De La Pena R."/>
            <person name="Hodgson H."/>
            <person name="Liu J.C."/>
            <person name="Stephenson M.J."/>
            <person name="Martin A.C."/>
            <person name="Owen C."/>
            <person name="Harkess A."/>
            <person name="Leebens-Mack J."/>
            <person name="Jimenez L.E."/>
            <person name="Osbourn A."/>
            <person name="Sattely E.S."/>
        </authorList>
    </citation>
    <scope>NUCLEOTIDE SEQUENCE [LARGE SCALE GENOMIC DNA]</scope>
    <source>
        <strain evidence="2">cv. JPN11</strain>
        <tissue evidence="1">Leaf</tissue>
    </source>
</reference>
<accession>A0ACC1WXE8</accession>
<evidence type="ECO:0000313" key="2">
    <source>
        <dbReference type="Proteomes" id="UP001164539"/>
    </source>
</evidence>
<sequence length="362" mass="39934">MALKAKPIWGCAETPHFHVGVPDLGKRCRFGLDLRSLNKWECRCVSALAQNHRAITPVEDEKPYTRDVESSEATEGSQNSESTGFHKDLSLLPKPLSAMELSYSPDDGPKVRVAYQGIPGAYSEAAAQKAYPKCEPVPCDQFEAAFKAVELWLVDKAVLPIENSVGGSIHRNYDLLLRHRLHIVGEVQLVINHCLLGLSGVRKEEVKRVLSHPQALAQCEMTLSNLGIIRVSADDTAGAAQMIASIGERDTGAVASAQAAEIYGLDILAEKIQDDSDNITRFLILAREPIIAGTDRPYKTSIVFTLEEGPGVLFKALAVFALRDINLTKIESRPQRKRPLRVVDDSNKGSAKYFDYLFYIDF</sequence>
<name>A0ACC1WXE8_MELAZ</name>